<dbReference type="InterPro" id="IPR020807">
    <property type="entry name" value="PKS_DH"/>
</dbReference>
<dbReference type="GO" id="GO:0033068">
    <property type="term" value="P:macrolide biosynthetic process"/>
    <property type="evidence" value="ECO:0007669"/>
    <property type="project" value="UniProtKB-ARBA"/>
</dbReference>
<dbReference type="SMART" id="SM01294">
    <property type="entry name" value="PKS_PP_betabranch"/>
    <property type="match status" value="1"/>
</dbReference>
<dbReference type="PANTHER" id="PTHR43775">
    <property type="entry name" value="FATTY ACID SYNTHASE"/>
    <property type="match status" value="1"/>
</dbReference>
<dbReference type="SMART" id="SM00823">
    <property type="entry name" value="PKS_PP"/>
    <property type="match status" value="2"/>
</dbReference>
<feature type="domain" description="Carrier" evidence="10">
    <location>
        <begin position="3181"/>
        <end position="3256"/>
    </location>
</feature>
<dbReference type="InterPro" id="IPR016039">
    <property type="entry name" value="Thiolase-like"/>
</dbReference>
<dbReference type="Pfam" id="PF02801">
    <property type="entry name" value="Ketoacyl-synt_C"/>
    <property type="match status" value="2"/>
</dbReference>
<dbReference type="FunFam" id="3.40.47.10:FF:000019">
    <property type="entry name" value="Polyketide synthase type I"/>
    <property type="match status" value="2"/>
</dbReference>
<accession>A0AA90K758</accession>
<feature type="active site" description="Proton acceptor; for dehydratase activity" evidence="9">
    <location>
        <position position="951"/>
    </location>
</feature>
<dbReference type="InterPro" id="IPR049900">
    <property type="entry name" value="PKS_mFAS_DH"/>
</dbReference>
<dbReference type="PROSITE" id="PS52004">
    <property type="entry name" value="KS3_2"/>
    <property type="match status" value="2"/>
</dbReference>
<dbReference type="Gene3D" id="3.40.366.10">
    <property type="entry name" value="Malonyl-Coenzyme A Acyl Carrier Protein, domain 2"/>
    <property type="match status" value="2"/>
</dbReference>
<evidence type="ECO:0000256" key="8">
    <source>
        <dbReference type="ARBA" id="ARBA00023315"/>
    </source>
</evidence>
<evidence type="ECO:0000256" key="5">
    <source>
        <dbReference type="ARBA" id="ARBA00022679"/>
    </source>
</evidence>
<dbReference type="InterPro" id="IPR006162">
    <property type="entry name" value="Ppantetheine_attach_site"/>
</dbReference>
<dbReference type="SMART" id="SM00827">
    <property type="entry name" value="PKS_AT"/>
    <property type="match status" value="2"/>
</dbReference>
<feature type="domain" description="Carrier" evidence="10">
    <location>
        <begin position="1660"/>
        <end position="1735"/>
    </location>
</feature>
<dbReference type="SMART" id="SM00825">
    <property type="entry name" value="PKS_KS"/>
    <property type="match status" value="2"/>
</dbReference>
<name>A0AA90K758_9ACTN</name>
<dbReference type="InterPro" id="IPR013968">
    <property type="entry name" value="PKS_KR"/>
</dbReference>
<comment type="cofactor">
    <cofactor evidence="1">
        <name>pantetheine 4'-phosphate</name>
        <dbReference type="ChEBI" id="CHEBI:47942"/>
    </cofactor>
</comment>
<dbReference type="Gene3D" id="6.10.140.1830">
    <property type="match status" value="1"/>
</dbReference>
<dbReference type="SUPFAM" id="SSF53901">
    <property type="entry name" value="Thiolase-like"/>
    <property type="match status" value="2"/>
</dbReference>
<dbReference type="SUPFAM" id="SSF55048">
    <property type="entry name" value="Probable ACP-binding domain of malonyl-CoA ACP transacylase"/>
    <property type="match status" value="2"/>
</dbReference>
<dbReference type="InterPro" id="IPR036736">
    <property type="entry name" value="ACP-like_sf"/>
</dbReference>
<dbReference type="CDD" id="cd08952">
    <property type="entry name" value="KR_1_SDR_x"/>
    <property type="match status" value="2"/>
</dbReference>
<evidence type="ECO:0000256" key="3">
    <source>
        <dbReference type="ARBA" id="ARBA00022450"/>
    </source>
</evidence>
<dbReference type="PROSITE" id="PS50075">
    <property type="entry name" value="CARRIER"/>
    <property type="match status" value="2"/>
</dbReference>
<keyword evidence="3" id="KW-0596">Phosphopantetheine</keyword>
<dbReference type="InterPro" id="IPR041618">
    <property type="entry name" value="PKS_DE"/>
</dbReference>
<dbReference type="SMART" id="SM00822">
    <property type="entry name" value="PKS_KR"/>
    <property type="match status" value="2"/>
</dbReference>
<dbReference type="InterPro" id="IPR020841">
    <property type="entry name" value="PKS_Beta-ketoAc_synthase_dom"/>
</dbReference>
<dbReference type="Pfam" id="PF00109">
    <property type="entry name" value="ketoacyl-synt"/>
    <property type="match status" value="2"/>
</dbReference>
<dbReference type="GO" id="GO:0006633">
    <property type="term" value="P:fatty acid biosynthetic process"/>
    <property type="evidence" value="ECO:0007669"/>
    <property type="project" value="InterPro"/>
</dbReference>
<dbReference type="InterPro" id="IPR016035">
    <property type="entry name" value="Acyl_Trfase/lysoPLipase"/>
</dbReference>
<evidence type="ECO:0000256" key="7">
    <source>
        <dbReference type="ARBA" id="ARBA00023268"/>
    </source>
</evidence>
<dbReference type="Pfam" id="PF18369">
    <property type="entry name" value="PKS_DE"/>
    <property type="match status" value="1"/>
</dbReference>
<dbReference type="PANTHER" id="PTHR43775:SF51">
    <property type="entry name" value="INACTIVE PHENOLPHTHIOCEROL SYNTHESIS POLYKETIDE SYNTHASE TYPE I PKS1-RELATED"/>
    <property type="match status" value="1"/>
</dbReference>
<keyword evidence="8" id="KW-0012">Acyltransferase</keyword>
<dbReference type="Gene3D" id="3.40.47.10">
    <property type="match status" value="2"/>
</dbReference>
<dbReference type="InterPro" id="IPR049551">
    <property type="entry name" value="PKS_DH_C"/>
</dbReference>
<dbReference type="PROSITE" id="PS00606">
    <property type="entry name" value="KS3_1"/>
    <property type="match status" value="2"/>
</dbReference>
<gene>
    <name evidence="13" type="ORF">POF50_004400</name>
</gene>
<dbReference type="Pfam" id="PF16197">
    <property type="entry name" value="KAsynt_C_assoc"/>
    <property type="match status" value="1"/>
</dbReference>
<dbReference type="RefSeq" id="WP_282698497.1">
    <property type="nucleotide sequence ID" value="NZ_JABXJJ020000004.1"/>
</dbReference>
<dbReference type="InterPro" id="IPR036291">
    <property type="entry name" value="NAD(P)-bd_dom_sf"/>
</dbReference>
<dbReference type="EMBL" id="JABXJJ020000004">
    <property type="protein sequence ID" value="MDI5968593.1"/>
    <property type="molecule type" value="Genomic_DNA"/>
</dbReference>
<dbReference type="Pfam" id="PF22621">
    <property type="entry name" value="CurL-like_PKS_C"/>
    <property type="match status" value="1"/>
</dbReference>
<dbReference type="PROSITE" id="PS52019">
    <property type="entry name" value="PKS_MFAS_DH"/>
    <property type="match status" value="1"/>
</dbReference>
<dbReference type="GO" id="GO:0031177">
    <property type="term" value="F:phosphopantetheine binding"/>
    <property type="evidence" value="ECO:0007669"/>
    <property type="project" value="InterPro"/>
</dbReference>
<dbReference type="PROSITE" id="PS00012">
    <property type="entry name" value="PHOSPHOPANTETHEINE"/>
    <property type="match status" value="2"/>
</dbReference>
<dbReference type="SMART" id="SM00826">
    <property type="entry name" value="PKS_DH"/>
    <property type="match status" value="1"/>
</dbReference>
<dbReference type="InterPro" id="IPR009081">
    <property type="entry name" value="PP-bd_ACP"/>
</dbReference>
<comment type="caution">
    <text evidence="13">The sequence shown here is derived from an EMBL/GenBank/DDBJ whole genome shotgun (WGS) entry which is preliminary data.</text>
</comment>
<dbReference type="Pfam" id="PF08990">
    <property type="entry name" value="Docking"/>
    <property type="match status" value="1"/>
</dbReference>
<dbReference type="NCBIfam" id="NF045894">
    <property type="entry name" value="PKS_plus_SDR"/>
    <property type="match status" value="1"/>
</dbReference>
<dbReference type="SUPFAM" id="SSF47336">
    <property type="entry name" value="ACP-like"/>
    <property type="match status" value="2"/>
</dbReference>
<evidence type="ECO:0000256" key="1">
    <source>
        <dbReference type="ARBA" id="ARBA00001957"/>
    </source>
</evidence>
<evidence type="ECO:0000256" key="2">
    <source>
        <dbReference type="ARBA" id="ARBA00004792"/>
    </source>
</evidence>
<evidence type="ECO:0000256" key="9">
    <source>
        <dbReference type="PROSITE-ProRule" id="PRU01363"/>
    </source>
</evidence>
<dbReference type="Gene3D" id="3.40.50.720">
    <property type="entry name" value="NAD(P)-binding Rossmann-like Domain"/>
    <property type="match status" value="2"/>
</dbReference>
<evidence type="ECO:0000313" key="13">
    <source>
        <dbReference type="EMBL" id="MDI5968593.1"/>
    </source>
</evidence>
<dbReference type="Pfam" id="PF21089">
    <property type="entry name" value="PKS_DH_N"/>
    <property type="match status" value="1"/>
</dbReference>
<dbReference type="InterPro" id="IPR014043">
    <property type="entry name" value="Acyl_transferase_dom"/>
</dbReference>
<dbReference type="SUPFAM" id="SSF52151">
    <property type="entry name" value="FabD/lysophospholipase-like"/>
    <property type="match status" value="2"/>
</dbReference>
<dbReference type="Pfam" id="PF08659">
    <property type="entry name" value="KR"/>
    <property type="match status" value="2"/>
</dbReference>
<dbReference type="InterPro" id="IPR049552">
    <property type="entry name" value="PKS_DH_N"/>
</dbReference>
<feature type="active site" description="Proton donor; for dehydratase activity" evidence="9">
    <location>
        <position position="1112"/>
    </location>
</feature>
<dbReference type="InterPro" id="IPR020806">
    <property type="entry name" value="PKS_PP-bd"/>
</dbReference>
<evidence type="ECO:0000259" key="10">
    <source>
        <dbReference type="PROSITE" id="PS50075"/>
    </source>
</evidence>
<proteinExistence type="predicted"/>
<dbReference type="InterPro" id="IPR014031">
    <property type="entry name" value="Ketoacyl_synth_C"/>
</dbReference>
<dbReference type="FunFam" id="1.10.1200.10:FF:000007">
    <property type="entry name" value="Probable polyketide synthase pks17"/>
    <property type="match status" value="2"/>
</dbReference>
<dbReference type="InterPro" id="IPR042104">
    <property type="entry name" value="PKS_dehydratase_sf"/>
</dbReference>
<keyword evidence="7" id="KW-0511">Multifunctional enzyme</keyword>
<dbReference type="Pfam" id="PF00550">
    <property type="entry name" value="PP-binding"/>
    <property type="match status" value="2"/>
</dbReference>
<dbReference type="InterPro" id="IPR057326">
    <property type="entry name" value="KR_dom"/>
</dbReference>
<feature type="domain" description="PKS/mFAS DH" evidence="12">
    <location>
        <begin position="919"/>
        <end position="1188"/>
    </location>
</feature>
<dbReference type="InterPro" id="IPR018201">
    <property type="entry name" value="Ketoacyl_synth_AS"/>
</dbReference>
<dbReference type="InterPro" id="IPR016036">
    <property type="entry name" value="Malonyl_transacylase_ACP-bd"/>
</dbReference>
<dbReference type="InterPro" id="IPR015083">
    <property type="entry name" value="NorB/c/GfsB-D-like_docking"/>
</dbReference>
<dbReference type="Pfam" id="PF14765">
    <property type="entry name" value="PS-DH"/>
    <property type="match status" value="1"/>
</dbReference>
<dbReference type="InterPro" id="IPR050091">
    <property type="entry name" value="PKS_NRPS_Biosynth_Enz"/>
</dbReference>
<keyword evidence="4" id="KW-0597">Phosphoprotein</keyword>
<comment type="pathway">
    <text evidence="2">Antibiotic biosynthesis.</text>
</comment>
<dbReference type="Gene3D" id="1.10.1200.10">
    <property type="entry name" value="ACP-like"/>
    <property type="match status" value="2"/>
</dbReference>
<dbReference type="Gene3D" id="3.10.129.110">
    <property type="entry name" value="Polyketide synthase dehydratase"/>
    <property type="match status" value="1"/>
</dbReference>
<dbReference type="CDD" id="cd00833">
    <property type="entry name" value="PKS"/>
    <property type="match status" value="2"/>
</dbReference>
<dbReference type="SUPFAM" id="SSF51735">
    <property type="entry name" value="NAD(P)-binding Rossmann-fold domains"/>
    <property type="match status" value="4"/>
</dbReference>
<evidence type="ECO:0000259" key="11">
    <source>
        <dbReference type="PROSITE" id="PS52004"/>
    </source>
</evidence>
<dbReference type="Pfam" id="PF00698">
    <property type="entry name" value="Acyl_transf_1"/>
    <property type="match status" value="2"/>
</dbReference>
<reference evidence="13" key="1">
    <citation type="submission" date="2023-05" db="EMBL/GenBank/DDBJ databases">
        <title>Streptantibioticus silvisoli sp. nov., acidotolerant actinomycetes 1 from pine litter.</title>
        <authorList>
            <person name="Swiecimska M."/>
            <person name="Golinska P."/>
            <person name="Sangal V."/>
            <person name="Wachnowicz B."/>
            <person name="Goodfellow M."/>
        </authorList>
    </citation>
    <scope>NUCLEOTIDE SEQUENCE</scope>
    <source>
        <strain evidence="13">SL13</strain>
    </source>
</reference>
<feature type="region of interest" description="N-terminal hotdog fold" evidence="9">
    <location>
        <begin position="919"/>
        <end position="1038"/>
    </location>
</feature>
<organism evidence="13">
    <name type="scientific">Streptantibioticus silvisoli</name>
    <dbReference type="NCBI Taxonomy" id="2705255"/>
    <lineage>
        <taxon>Bacteria</taxon>
        <taxon>Bacillati</taxon>
        <taxon>Actinomycetota</taxon>
        <taxon>Actinomycetes</taxon>
        <taxon>Kitasatosporales</taxon>
        <taxon>Streptomycetaceae</taxon>
        <taxon>Streptantibioticus</taxon>
    </lineage>
</organism>
<dbReference type="InterPro" id="IPR032821">
    <property type="entry name" value="PKS_assoc"/>
</dbReference>
<dbReference type="Gene3D" id="3.30.70.3290">
    <property type="match status" value="2"/>
</dbReference>
<evidence type="ECO:0000256" key="4">
    <source>
        <dbReference type="ARBA" id="ARBA00022553"/>
    </source>
</evidence>
<feature type="domain" description="Ketosynthase family 3 (KS3)" evidence="11">
    <location>
        <begin position="1755"/>
        <end position="2181"/>
    </location>
</feature>
<evidence type="ECO:0000256" key="6">
    <source>
        <dbReference type="ARBA" id="ARBA00023194"/>
    </source>
</evidence>
<dbReference type="GO" id="GO:0004312">
    <property type="term" value="F:fatty acid synthase activity"/>
    <property type="evidence" value="ECO:0007669"/>
    <property type="project" value="TreeGrafter"/>
</dbReference>
<sequence length="3334" mass="349741">MADQHDLVEYLRKVTTDLQKTRSRLRDVEGRNSEPIAIVGMGCRFPGGVRSPQGLWDLVREGRDAVGGFPVDRGWDVEGLYDPDPDALGKSYTREGGFLAGVDRFDADFFGVAPREAQAIDPQHRLLLETAWEALEDAAIRPVDLRGSRTGVFVGIMHQDYGTRFRSAPDGYEGYITNGTAASAAAGRLSYLYGLEGPAVTVDTACSSSLVALHLACQALRNRECDIALAGGATVMSTPTFFVEYSRQRVLSADGRCRAYADDGDGVGWSEGAGVLAVERLADARRNGHRVLAVVRGSAVNQDGASNGFSAPNGPSQERVIQAALGNARLTADQVDVVEGHGTGTRLGDPIEAQALIATYGQAHGVDKPLYLGSLKSNIGHAQAAAGVGGIIKMVMAMRHGVMPRSLYADNPTTVVDWSDRTVQLLADARPWDAGDAPRRAAVSSFGMSGTNAHVILEELAEDPASPAVDGETDVPAVGAGVPSGVVPLVLSAKSGEALSGQAAALRDVLVAAPGVSLGDVAWSLVATRSVFDHRAVVVGDRAEVLSGLGALAGSVPVVPGVSGGGRLGVVFSGQGSQRVGMGRELAGRFPVFGEALAEVCAVVDPLLGSGLCEVMWSSAGDADEVLGRTEFAQPALFAFELALARLWQSWGVRFAAVTGHSVGEIAGAVVAGVLGVADAARLVVARGRLMQALPSGGAMLAVNTGEDVVAAALEGVSGVAVAAVNAPDATVVSGGVEEIERLQEHFGAEGVRTSRLRVSHAFHSHLMEPMLEEFRAVLETLDFHEPSIPVSPAADSTHAFNSAAYWVDHARNAVRFHDAVNALPTTDTLVELGPDAALTPVLAEQRTVAAATRRNRPEVTTVLEALGHAYTHGVAVEWSTVIGAGQRVELPTYAFQYKSFWLAAPEAEAGTGTDAVDHPLLPGVVELPGNGGLLFSGRLSPASSPWLADHAVFGSVIFAGTGFLELAAQAARHAGSAEIADLVLQAPLELSSGGVDVQVWVAAPGESAREFVIRARRADGQWTVHATGTLGEPAAAAPAMEWAAGSWPPADAEQLPVDGLYDELSARGYTYGPAFRGLRAAWRAGDDVFAEVELPQDEQDARFGLHPALLDSSLHTLAFADEGYHDEVRLPFSFARTTLHTVGAAALRVRLSTADGAVRLEAATPAGSPVVSTERLVLRTVDAEKLREGVVAAARSDGWRHEVVWRKLPLAAASVPVPGTWLVLTPGGPDTTDAPDTVWLKELFDDVLSVALDEAGDRAGLAARLPVTGVAGVLCLAQRPEDVLVSLQALEDAGLDARVWCLTQGMDEDLDAAAVWGLGRVAALELPHRWGGLVDLPTTGVEEVTGQLAAVLTADSGEDQLRVRGDGVHVRRLTKAAPDRSRTADAPSGTVLITGGSGALAGHVARWLAEAGDCSLVLVSRRGPDAPGAAELLAELTARGAEARIVAADVTDRAAMAALVDEAAAAGTPVRGVFHTAGVGAQQPLLETSPAELRAVMAAKVEGARVLDEVLGDTELDAFVLFSSISGTWGAAGQSGYAAANAALDALAVRRRARGLAGTSLAWGPWAGGGLVDADFEQQLRRRGLPPLPVPGAVSALAASVSLGTDAVLVDVRWPRFLPSFTATRPARLFADFASEAGERVLAAPSTELAGVAVPDRGRVLLDLVRARVAEVVGRTDPAAIDPDRPLRELGFDSLMSVELRNKLSEAAGIRLASTMVFDYPTPLLLAGHLEVELFGAGAEEDSAARRRSAGTEDDPIVIVGIGCRYPGEISTPDELWQLVSQGHDAVGPLPADRGWDIARLYDPDPERAGTFYVKEGGFVADPAGFDARFFGIAPREALAMDPQQRLLLETAWEATEHAGIDPQSLRGTRTGVFAGAMYNDYFSRLKATPEELEGIIGIANSNSVMSGRISYLLGLEGPAITVDTACSSSLVTLHLACESLRRGECDLAFAGGATVMASPGIFIEFSRQGGLAPDGRSKSFSAQADGTGWSEGAGMLVLERLSDARRAGHDVLAVVRGSAVNQDGASNGLTAPNGPAQERVIRTALDHAGLSTADVDVVEAHGTGTRLGDPIEAQALLATYGRNRDTDSPLYLGSVKSNIGHTQAAAGVAGVIKMVQALRHETLPRTLHADAPSPEVDWSAGTVRLLTEARPWPRGTRPRAAAVSSFGISGTNAHVVLAEGDPIPVPPPARETGPLPVPLSARTPEGLPAQARALLRHLSDPETAPGLPDVAWSLATTRSAFPHRAMVVAANREELLAGLSALADPDAVRPDSVASGEAGRGRTVLMFPGQGSQWLGMARELLAHDEVFAAALRECADALAPWTEWSLLDVLADEDAAATAPVDVIQPVLFAVMVSLARVWRHWGVEVDGVVGHSQGEIAAACVAGALSLQDAARVVAVRSRLLSRLTGHSGLLSVALSEQEALDRLDGRTTIAVINGPSSVVVAGPDDALGELADALRADGVRVRRVEVDYASHSPEMEPLRDSLVEALEGITPSDGTVPFYSTVTGNRIAGGELGPEYWYRNLRETVRMRAAVETLAADGFTFFVESSPHPGLVVGVRETLEAIGVDGVVLGSLRRDDGGRERMLRSLAEGWAHGLRFDWEAVLEQGGRVPLPTYAFQRERYWLDAADTAGELPVSEVDARFWDAVEREDLGHLAGELGEVDGLDQVLPALAGWRRRSRLRSRLDSWRYRITWRAQQPRPAVPHGRWLLLDPATDESAAVRTALGEAGLAFTALTLGAADTDRAVLGDRLARAADGETFEGVLSLLALDERPHPALAGLTTGLALSVAVVQALGDTGGLPPVWAVTTGAVGVGTAPLRPAQNQVWGLGRVAALEHPDRWGGLVDLPVAPGTGAVTALLAVLADDGDEDQWAVRESGAWVRRLARYEPPAGTAPWQPTGTVLITGASGSLGPHLARSVVERGARHVALLSRRGADSPGFTDLVAELAETGATVSVFACDVRDRAGLAAVLESLARSGHPVTTAVHAAAFLNIGSLDGSSLAEFADVVDAKVAGAVNLAELLDRRHLRELVLFSSIAGVWGSGDHGAYAAANAHLDAFAERCREDGLPVVSVAWGIWDEQTTKDRTDAELVIRRGLPFMERATGFEGLYEAMAGDEAFVAVADVDWSSFAPVFTSARRSPLIADLPEAAREPEGGQSAGRQATERLRGRLAGMTPADRERTVVELVQAHAAAVLGFGSDATVAPGQDFRQTGMDSLLSVELRNRLARATGLTLPPTLVFDHATPDRLGAYLLGELVGQDTASAEALIGRLDGIEAEIRSMAADDTARLRLSSRISALLTAVRGTAGTAAGLEVESADTTEELLDLLDSEFGES</sequence>
<dbReference type="InterPro" id="IPR001227">
    <property type="entry name" value="Ac_transferase_dom_sf"/>
</dbReference>
<keyword evidence="5" id="KW-0808">Transferase</keyword>
<protein>
    <submittedName>
        <fullName evidence="13">SDR family NAD(P)-dependent oxidoreductase</fullName>
    </submittedName>
</protein>
<dbReference type="GO" id="GO:0004315">
    <property type="term" value="F:3-oxoacyl-[acyl-carrier-protein] synthase activity"/>
    <property type="evidence" value="ECO:0007669"/>
    <property type="project" value="InterPro"/>
</dbReference>
<keyword evidence="6" id="KW-0045">Antibiotic biosynthesis</keyword>
<feature type="domain" description="Ketosynthase family 3 (KS3)" evidence="11">
    <location>
        <begin position="33"/>
        <end position="459"/>
    </location>
</feature>
<feature type="region of interest" description="C-terminal hotdog fold" evidence="9">
    <location>
        <begin position="1053"/>
        <end position="1188"/>
    </location>
</feature>
<evidence type="ECO:0000259" key="12">
    <source>
        <dbReference type="PROSITE" id="PS52019"/>
    </source>
</evidence>
<dbReference type="InterPro" id="IPR014030">
    <property type="entry name" value="Ketoacyl_synth_N"/>
</dbReference>
<dbReference type="FunFam" id="3.40.366.10:FF:000002">
    <property type="entry name" value="Probable polyketide synthase 2"/>
    <property type="match status" value="1"/>
</dbReference>